<organism evidence="1 2">
    <name type="scientific">Lactococcus phage 1706</name>
    <dbReference type="NCBI Taxonomy" id="475178"/>
    <lineage>
        <taxon>Viruses</taxon>
        <taxon>Duplodnaviria</taxon>
        <taxon>Heunggongvirae</taxon>
        <taxon>Uroviricota</taxon>
        <taxon>Caudoviricetes</taxon>
        <taxon>Fremauxvirus</taxon>
        <taxon>Fremauxvirus fv1706</taxon>
    </lineage>
</organism>
<dbReference type="GeneID" id="6218814"/>
<protein>
    <submittedName>
        <fullName evidence="1">Uncharacterized protein</fullName>
    </submittedName>
</protein>
<dbReference type="KEGG" id="vg:6218814"/>
<dbReference type="EMBL" id="EU081845">
    <property type="protein sequence ID" value="ABV91263.1"/>
    <property type="molecule type" value="Genomic_DNA"/>
</dbReference>
<accession>B2BTM0</accession>
<dbReference type="RefSeq" id="YP_001828704.1">
    <property type="nucleotide sequence ID" value="NC_010576.1"/>
</dbReference>
<sequence>MLDIIKMNKKQPFEAFKIPEDGVVDLFAISNWLDGNGINMGDIKPGYYIIKDMHGKTSRVSVLDEENLHRFYDVKEEKVNSFYDASSMRMVYEKGD</sequence>
<name>B2BTM0_9CAUD</name>
<dbReference type="Proteomes" id="UP000001679">
    <property type="component" value="Segment"/>
</dbReference>
<evidence type="ECO:0000313" key="1">
    <source>
        <dbReference type="EMBL" id="ABV91263.1"/>
    </source>
</evidence>
<reference evidence="1 2" key="1">
    <citation type="journal article" date="2008" name="Virology">
        <title>Characterization of 1706, a virulent phage from Lactococcus lactis with similarities to prophages from other Firmicutes.</title>
        <authorList>
            <person name="Garneau J.E."/>
            <person name="Tremblay D.M."/>
            <person name="Moineau S."/>
        </authorList>
    </citation>
    <scope>NUCLEOTIDE SEQUENCE</scope>
</reference>
<keyword evidence="2" id="KW-1185">Reference proteome</keyword>
<evidence type="ECO:0000313" key="2">
    <source>
        <dbReference type="Proteomes" id="UP000001679"/>
    </source>
</evidence>
<proteinExistence type="predicted"/>